<dbReference type="InterPro" id="IPR012312">
    <property type="entry name" value="Hemerythrin-like"/>
</dbReference>
<dbReference type="PANTHER" id="PTHR38048">
    <property type="entry name" value="EXPRESSED PROTEIN"/>
    <property type="match status" value="1"/>
</dbReference>
<keyword evidence="1" id="KW-0732">Signal</keyword>
<dbReference type="Proteomes" id="UP000193144">
    <property type="component" value="Unassembled WGS sequence"/>
</dbReference>
<dbReference type="AlphaFoldDB" id="A0A1Y1ZE43"/>
<proteinExistence type="predicted"/>
<accession>A0A1Y1ZE43</accession>
<dbReference type="STRING" id="1231657.A0A1Y1ZE43"/>
<protein>
    <recommendedName>
        <fullName evidence="2">Hemerythrin-like domain-containing protein</fullName>
    </recommendedName>
</protein>
<reference evidence="3 4" key="1">
    <citation type="submission" date="2016-07" db="EMBL/GenBank/DDBJ databases">
        <title>Pervasive Adenine N6-methylation of Active Genes in Fungi.</title>
        <authorList>
            <consortium name="DOE Joint Genome Institute"/>
            <person name="Mondo S.J."/>
            <person name="Dannebaum R.O."/>
            <person name="Kuo R.C."/>
            <person name="Labutti K."/>
            <person name="Haridas S."/>
            <person name="Kuo A."/>
            <person name="Salamov A."/>
            <person name="Ahrendt S.R."/>
            <person name="Lipzen A."/>
            <person name="Sullivan W."/>
            <person name="Andreopoulos W.B."/>
            <person name="Clum A."/>
            <person name="Lindquist E."/>
            <person name="Daum C."/>
            <person name="Ramamoorthy G.K."/>
            <person name="Gryganskyi A."/>
            <person name="Culley D."/>
            <person name="Magnuson J.K."/>
            <person name="James T.Y."/>
            <person name="O'Malley M.A."/>
            <person name="Stajich J.E."/>
            <person name="Spatafora J.W."/>
            <person name="Visel A."/>
            <person name="Grigoriev I.V."/>
        </authorList>
    </citation>
    <scope>NUCLEOTIDE SEQUENCE [LARGE SCALE GENOMIC DNA]</scope>
    <source>
        <strain evidence="3 4">CBS 115471</strain>
    </source>
</reference>
<evidence type="ECO:0000313" key="3">
    <source>
        <dbReference type="EMBL" id="ORY08543.1"/>
    </source>
</evidence>
<name>A0A1Y1ZE43_9PLEO</name>
<dbReference type="Gene3D" id="1.20.120.520">
    <property type="entry name" value="nmb1532 protein domain like"/>
    <property type="match status" value="1"/>
</dbReference>
<feature type="domain" description="Hemerythrin-like" evidence="2">
    <location>
        <begin position="72"/>
        <end position="195"/>
    </location>
</feature>
<dbReference type="InterPro" id="IPR053206">
    <property type="entry name" value="Dimeric_xanthone_biosynth"/>
</dbReference>
<dbReference type="PANTHER" id="PTHR38048:SF2">
    <property type="entry name" value="HEMERYTHRIN-LIKE DOMAIN-CONTAINING PROTEIN"/>
    <property type="match status" value="1"/>
</dbReference>
<gene>
    <name evidence="3" type="ORF">BCR34DRAFT_569826</name>
</gene>
<comment type="caution">
    <text evidence="3">The sequence shown here is derived from an EMBL/GenBank/DDBJ whole genome shotgun (WGS) entry which is preliminary data.</text>
</comment>
<organism evidence="3 4">
    <name type="scientific">Clohesyomyces aquaticus</name>
    <dbReference type="NCBI Taxonomy" id="1231657"/>
    <lineage>
        <taxon>Eukaryota</taxon>
        <taxon>Fungi</taxon>
        <taxon>Dikarya</taxon>
        <taxon>Ascomycota</taxon>
        <taxon>Pezizomycotina</taxon>
        <taxon>Dothideomycetes</taxon>
        <taxon>Pleosporomycetidae</taxon>
        <taxon>Pleosporales</taxon>
        <taxon>Lindgomycetaceae</taxon>
        <taxon>Clohesyomyces</taxon>
    </lineage>
</organism>
<feature type="signal peptide" evidence="1">
    <location>
        <begin position="1"/>
        <end position="18"/>
    </location>
</feature>
<feature type="chain" id="PRO_5012869800" description="Hemerythrin-like domain-containing protein" evidence="1">
    <location>
        <begin position="19"/>
        <end position="300"/>
    </location>
</feature>
<evidence type="ECO:0000259" key="2">
    <source>
        <dbReference type="Pfam" id="PF01814"/>
    </source>
</evidence>
<evidence type="ECO:0000256" key="1">
    <source>
        <dbReference type="SAM" id="SignalP"/>
    </source>
</evidence>
<keyword evidence="4" id="KW-1185">Reference proteome</keyword>
<dbReference type="OrthoDB" id="58416at2759"/>
<sequence length="300" mass="33298">MLGLKLSQLLPFIAIVFALLLQQFPHAVTLLMADSKAPSLGKPWADSPLKMVRTPMVETGKNDTWTKGASHMALLHNAVLRGFNSIYLQTPHVKKEDYADFIGYCLAWFKFVKSHHDDEEENLFPKVVEVLGKSDKEVWGVTHGEHEALLPPLAALNTYLTGLANPSALDPSHLTFLLDAIKEPLNTHFHSEIAIIASLSSLSSPQSTAPSEAAAPIFAAWGKATVTKAGYLDCVPFLFLNFDRTFEDGYWKDWPPMPKVILWALVRGTSWWHAGWWRFASCGVDGMPRELYALGEGKGL</sequence>
<dbReference type="EMBL" id="MCFA01000099">
    <property type="protein sequence ID" value="ORY08543.1"/>
    <property type="molecule type" value="Genomic_DNA"/>
</dbReference>
<evidence type="ECO:0000313" key="4">
    <source>
        <dbReference type="Proteomes" id="UP000193144"/>
    </source>
</evidence>
<dbReference type="Pfam" id="PF01814">
    <property type="entry name" value="Hemerythrin"/>
    <property type="match status" value="1"/>
</dbReference>